<dbReference type="SUPFAM" id="SSF52402">
    <property type="entry name" value="Adenine nucleotide alpha hydrolases-like"/>
    <property type="match status" value="1"/>
</dbReference>
<evidence type="ECO:0000256" key="1">
    <source>
        <dbReference type="ARBA" id="ARBA00005187"/>
    </source>
</evidence>
<dbReference type="Gene3D" id="3.40.50.620">
    <property type="entry name" value="HUPs"/>
    <property type="match status" value="2"/>
</dbReference>
<evidence type="ECO:0000256" key="5">
    <source>
        <dbReference type="ARBA" id="ARBA00048741"/>
    </source>
</evidence>
<keyword evidence="6" id="KW-0067">ATP-binding</keyword>
<dbReference type="GO" id="GO:0005829">
    <property type="term" value="C:cytosol"/>
    <property type="evidence" value="ECO:0007669"/>
    <property type="project" value="TreeGrafter"/>
</dbReference>
<keyword evidence="6" id="KW-0547">Nucleotide-binding</keyword>
<dbReference type="GO" id="GO:0005524">
    <property type="term" value="F:ATP binding"/>
    <property type="evidence" value="ECO:0007669"/>
    <property type="project" value="UniProtKB-KW"/>
</dbReference>
<evidence type="ECO:0000313" key="9">
    <source>
        <dbReference type="EMBL" id="MDG0808089.1"/>
    </source>
</evidence>
<evidence type="ECO:0000256" key="6">
    <source>
        <dbReference type="PIRSR" id="PIRSR001589-2"/>
    </source>
</evidence>
<dbReference type="InterPro" id="IPR029055">
    <property type="entry name" value="Ntn_hydrolases_N"/>
</dbReference>
<organism evidence="9 10">
    <name type="scientific">Cohnella rhizosphaerae</name>
    <dbReference type="NCBI Taxonomy" id="1457232"/>
    <lineage>
        <taxon>Bacteria</taxon>
        <taxon>Bacillati</taxon>
        <taxon>Bacillota</taxon>
        <taxon>Bacilli</taxon>
        <taxon>Bacillales</taxon>
        <taxon>Paenibacillaceae</taxon>
        <taxon>Cohnella</taxon>
    </lineage>
</organism>
<comment type="caution">
    <text evidence="9">The sequence shown here is derived from an EMBL/GenBank/DDBJ whole genome shotgun (WGS) entry which is preliminary data.</text>
</comment>
<feature type="domain" description="Asparagine synthetase" evidence="7">
    <location>
        <begin position="285"/>
        <end position="671"/>
    </location>
</feature>
<reference evidence="9" key="1">
    <citation type="submission" date="2022-10" db="EMBL/GenBank/DDBJ databases">
        <title>Comparative genomic analysis of Cohnella hashimotonis sp. nov., isolated from the International Space Station.</title>
        <authorList>
            <person name="Simpson A."/>
            <person name="Venkateswaran K."/>
        </authorList>
    </citation>
    <scope>NUCLEOTIDE SEQUENCE</scope>
    <source>
        <strain evidence="9">DSM 28161</strain>
    </source>
</reference>
<dbReference type="EC" id="6.3.5.4" evidence="3"/>
<dbReference type="InterPro" id="IPR017932">
    <property type="entry name" value="GATase_2_dom"/>
</dbReference>
<dbReference type="Proteomes" id="UP001153404">
    <property type="component" value="Unassembled WGS sequence"/>
</dbReference>
<gene>
    <name evidence="9" type="ORF">OMP40_00690</name>
</gene>
<comment type="catalytic activity">
    <reaction evidence="5">
        <text>L-aspartate + L-glutamine + ATP + H2O = L-asparagine + L-glutamate + AMP + diphosphate + H(+)</text>
        <dbReference type="Rhea" id="RHEA:12228"/>
        <dbReference type="ChEBI" id="CHEBI:15377"/>
        <dbReference type="ChEBI" id="CHEBI:15378"/>
        <dbReference type="ChEBI" id="CHEBI:29985"/>
        <dbReference type="ChEBI" id="CHEBI:29991"/>
        <dbReference type="ChEBI" id="CHEBI:30616"/>
        <dbReference type="ChEBI" id="CHEBI:33019"/>
        <dbReference type="ChEBI" id="CHEBI:58048"/>
        <dbReference type="ChEBI" id="CHEBI:58359"/>
        <dbReference type="ChEBI" id="CHEBI:456215"/>
        <dbReference type="EC" id="6.3.5.4"/>
    </reaction>
</comment>
<dbReference type="Pfam" id="PF13537">
    <property type="entry name" value="GATase_7"/>
    <property type="match status" value="1"/>
</dbReference>
<proteinExistence type="inferred from homology"/>
<name>A0A9X4KST4_9BACL</name>
<dbReference type="InterPro" id="IPR051786">
    <property type="entry name" value="ASN_synthetase/amidase"/>
</dbReference>
<keyword evidence="10" id="KW-1185">Reference proteome</keyword>
<feature type="binding site" evidence="6">
    <location>
        <position position="140"/>
    </location>
    <ligand>
        <name>L-glutamine</name>
        <dbReference type="ChEBI" id="CHEBI:58359"/>
    </ligand>
</feature>
<dbReference type="SUPFAM" id="SSF56235">
    <property type="entry name" value="N-terminal nucleophile aminohydrolases (Ntn hydrolases)"/>
    <property type="match status" value="1"/>
</dbReference>
<dbReference type="GO" id="GO:0006529">
    <property type="term" value="P:asparagine biosynthetic process"/>
    <property type="evidence" value="ECO:0007669"/>
    <property type="project" value="UniProtKB-KW"/>
</dbReference>
<dbReference type="PANTHER" id="PTHR43284">
    <property type="entry name" value="ASPARAGINE SYNTHETASE (GLUTAMINE-HYDROLYZING)"/>
    <property type="match status" value="1"/>
</dbReference>
<evidence type="ECO:0000256" key="2">
    <source>
        <dbReference type="ARBA" id="ARBA00005752"/>
    </source>
</evidence>
<evidence type="ECO:0000259" key="7">
    <source>
        <dbReference type="Pfam" id="PF00733"/>
    </source>
</evidence>
<dbReference type="InterPro" id="IPR033738">
    <property type="entry name" value="AsnB_N"/>
</dbReference>
<evidence type="ECO:0000256" key="4">
    <source>
        <dbReference type="ARBA" id="ARBA00022888"/>
    </source>
</evidence>
<evidence type="ECO:0000256" key="3">
    <source>
        <dbReference type="ARBA" id="ARBA00012737"/>
    </source>
</evidence>
<dbReference type="InterPro" id="IPR001962">
    <property type="entry name" value="Asn_synthase"/>
</dbReference>
<dbReference type="CDD" id="cd00712">
    <property type="entry name" value="AsnB"/>
    <property type="match status" value="1"/>
</dbReference>
<dbReference type="EMBL" id="JAPDIA010000001">
    <property type="protein sequence ID" value="MDG0808089.1"/>
    <property type="molecule type" value="Genomic_DNA"/>
</dbReference>
<dbReference type="Gene3D" id="3.60.20.10">
    <property type="entry name" value="Glutamine Phosphoribosylpyrophosphate, subunit 1, domain 1"/>
    <property type="match status" value="1"/>
</dbReference>
<dbReference type="Pfam" id="PF00733">
    <property type="entry name" value="Asn_synthase"/>
    <property type="match status" value="1"/>
</dbReference>
<keyword evidence="4" id="KW-0028">Amino-acid biosynthesis</keyword>
<comment type="similarity">
    <text evidence="2">Belongs to the asparagine synthetase family.</text>
</comment>
<dbReference type="InterPro" id="IPR014729">
    <property type="entry name" value="Rossmann-like_a/b/a_fold"/>
</dbReference>
<feature type="domain" description="Glutamine amidotransferase type-2" evidence="8">
    <location>
        <begin position="107"/>
        <end position="206"/>
    </location>
</feature>
<dbReference type="PANTHER" id="PTHR43284:SF1">
    <property type="entry name" value="ASPARAGINE SYNTHETASE"/>
    <property type="match status" value="1"/>
</dbReference>
<dbReference type="GO" id="GO:0004066">
    <property type="term" value="F:asparagine synthase (glutamine-hydrolyzing) activity"/>
    <property type="evidence" value="ECO:0007669"/>
    <property type="project" value="UniProtKB-EC"/>
</dbReference>
<protein>
    <recommendedName>
        <fullName evidence="3">asparagine synthase (glutamine-hydrolyzing)</fullName>
        <ecNumber evidence="3">6.3.5.4</ecNumber>
    </recommendedName>
</protein>
<accession>A0A9X4KST4</accession>
<sequence length="706" mass="77050">MAEVGHSVRQTPVPVRVGLHGRRGEEMSALAGIVRFDGREAQALDGERMMDAMSQYVADDVRTWRGGPAFLGCRIRWITPESVGERMPDGDSGGVGSGNVGSGGAAGGRLRIVADAILDNRGELFAKLEVPAGRRSAMTDGELILLAYRRWGRLSPSHLIGDFAFMIWDETRRELFGARDLFGSRSLYYHIGAGRLAFATTMSPLLALPDTEGRLDEAWLAEFMAIPEMFESTDPGATPYVGIRQVPPGHAVVFADGRARLEAYGSIEPTEPLRLGSDGEYEEAMRDIFGEAVRARLRTHREVAATLSGGLDSGAVAGFAARALAREGKTLQTYSSVPSSGFADWTPGHAAADERPYIAATVRHVGNIEASYMDFEGISPLTEVDEWIDLLESPYKFFENSHWLKGIHERAGSRGAGILLTGARGNFTVSWGPALDYYAQLLKRMKWMRLSRELRMFGANKGIGRRRLLSTLGKIAYPALSGGRRGGGEPDLPAMLIHPDFARRTDVFAKLRAGGSGAGNGRFGNGAVHGAGRGGGSGSGSWAADPFAVRREKLASLAAANKNGATSTKLSLRYGVWERDPTCDLRVVRFCLSVPVEQYVRDGMDRALIRRATKSVLPDEIRLNQRIRGVQGADWIHRAAPMWPRLLDEVGRLCDDSAVAGYLHVDRIRAAAAGIGREPRPELAFHPEMRLLLRSVILYRFIKRHA</sequence>
<dbReference type="AlphaFoldDB" id="A0A9X4KST4"/>
<evidence type="ECO:0000313" key="10">
    <source>
        <dbReference type="Proteomes" id="UP001153404"/>
    </source>
</evidence>
<comment type="pathway">
    <text evidence="1">Amino-acid biosynthesis; L-asparagine biosynthesis; L-asparagine from L-aspartate (L-Gln route): step 1/1.</text>
</comment>
<keyword evidence="4" id="KW-0061">Asparagine biosynthesis</keyword>
<evidence type="ECO:0000259" key="8">
    <source>
        <dbReference type="Pfam" id="PF13537"/>
    </source>
</evidence>